<dbReference type="EMBL" id="JBHRYC010000006">
    <property type="protein sequence ID" value="MFC3635887.1"/>
    <property type="molecule type" value="Genomic_DNA"/>
</dbReference>
<dbReference type="Gene3D" id="3.40.190.10">
    <property type="entry name" value="Periplasmic binding protein-like II"/>
    <property type="match status" value="2"/>
</dbReference>
<dbReference type="PANTHER" id="PTHR35936">
    <property type="entry name" value="MEMBRANE-BOUND LYTIC MUREIN TRANSGLYCOSYLASE F"/>
    <property type="match status" value="1"/>
</dbReference>
<dbReference type="RefSeq" id="WP_244643126.1">
    <property type="nucleotide sequence ID" value="NZ_BNCG01000010.1"/>
</dbReference>
<dbReference type="Pfam" id="PF00497">
    <property type="entry name" value="SBP_bac_3"/>
    <property type="match status" value="1"/>
</dbReference>
<dbReference type="Proteomes" id="UP001595704">
    <property type="component" value="Unassembled WGS sequence"/>
</dbReference>
<feature type="domain" description="Solute-binding protein family 3/N-terminal" evidence="2">
    <location>
        <begin position="90"/>
        <end position="318"/>
    </location>
</feature>
<dbReference type="PANTHER" id="PTHR35936:SF35">
    <property type="entry name" value="L-CYSTINE-BINDING PROTEIN TCYJ"/>
    <property type="match status" value="1"/>
</dbReference>
<keyword evidence="1" id="KW-0732">Signal</keyword>
<keyword evidence="4" id="KW-1185">Reference proteome</keyword>
<organism evidence="3 4">
    <name type="scientific">Camelimonas fluminis</name>
    <dbReference type="NCBI Taxonomy" id="1576911"/>
    <lineage>
        <taxon>Bacteria</taxon>
        <taxon>Pseudomonadati</taxon>
        <taxon>Pseudomonadota</taxon>
        <taxon>Alphaproteobacteria</taxon>
        <taxon>Hyphomicrobiales</taxon>
        <taxon>Chelatococcaceae</taxon>
        <taxon>Camelimonas</taxon>
    </lineage>
</organism>
<dbReference type="InterPro" id="IPR001638">
    <property type="entry name" value="Solute-binding_3/MltF_N"/>
</dbReference>
<sequence>MRSVALLRTMFNHNVHIVIVATIALAIASLLATAAIAGPTAGEPAASGPATAAPAANAPAAASSRPAVRIPMFGNPNSRLERPDMSGAGTIRILTDDSFPPLNFVGDDNRPTGFTVDLARAACDRLGVACTIQTRRFDTLLDALAAGKGDVVIAAIPATPGLLERFTVTRPYMRFPGRFMIKNGAASPGPGEKDFAGKTIGVVAGSAHEAWLKANFPASPLKAYPDLPAAGAALRAGEVPYVFGDGLGMALWQDGSLSGNCCGFTGGPYLSDAFFGEGVGFIVRRNDAALQRAFDYALQQMWSDGRYDELYLRYFPVSFF</sequence>
<gene>
    <name evidence="3" type="ORF">ACFONL_00545</name>
</gene>
<comment type="caution">
    <text evidence="3">The sequence shown here is derived from an EMBL/GenBank/DDBJ whole genome shotgun (WGS) entry which is preliminary data.</text>
</comment>
<evidence type="ECO:0000259" key="2">
    <source>
        <dbReference type="SMART" id="SM00062"/>
    </source>
</evidence>
<dbReference type="SMART" id="SM00062">
    <property type="entry name" value="PBPb"/>
    <property type="match status" value="1"/>
</dbReference>
<accession>A0ABV7UB60</accession>
<proteinExistence type="predicted"/>
<dbReference type="SUPFAM" id="SSF53850">
    <property type="entry name" value="Periplasmic binding protein-like II"/>
    <property type="match status" value="1"/>
</dbReference>
<evidence type="ECO:0000256" key="1">
    <source>
        <dbReference type="ARBA" id="ARBA00022729"/>
    </source>
</evidence>
<reference evidence="4" key="1">
    <citation type="journal article" date="2019" name="Int. J. Syst. Evol. Microbiol.">
        <title>The Global Catalogue of Microorganisms (GCM) 10K type strain sequencing project: providing services to taxonomists for standard genome sequencing and annotation.</title>
        <authorList>
            <consortium name="The Broad Institute Genomics Platform"/>
            <consortium name="The Broad Institute Genome Sequencing Center for Infectious Disease"/>
            <person name="Wu L."/>
            <person name="Ma J."/>
        </authorList>
    </citation>
    <scope>NUCLEOTIDE SEQUENCE [LARGE SCALE GENOMIC DNA]</scope>
    <source>
        <strain evidence="4">KCTC 42282</strain>
    </source>
</reference>
<name>A0ABV7UB60_9HYPH</name>
<evidence type="ECO:0000313" key="3">
    <source>
        <dbReference type="EMBL" id="MFC3635887.1"/>
    </source>
</evidence>
<evidence type="ECO:0000313" key="4">
    <source>
        <dbReference type="Proteomes" id="UP001595704"/>
    </source>
</evidence>
<protein>
    <submittedName>
        <fullName evidence="3">Transporter substrate-binding domain-containing protein</fullName>
    </submittedName>
</protein>